<name>A0A5D0TRT7_9ACTN</name>
<comment type="caution">
    <text evidence="1">The sequence shown here is derived from an EMBL/GenBank/DDBJ whole genome shotgun (WGS) entry which is preliminary data.</text>
</comment>
<dbReference type="OrthoDB" id="3534832at2"/>
<proteinExistence type="predicted"/>
<keyword evidence="2" id="KW-1185">Reference proteome</keyword>
<gene>
    <name evidence="1" type="ORF">FXF65_35740</name>
</gene>
<evidence type="ECO:0000313" key="1">
    <source>
        <dbReference type="EMBL" id="TYC08888.1"/>
    </source>
</evidence>
<sequence length="157" mass="18135">MPLVLILVPLLGTAVAAVAVYFWPEIMGWTREHLLPWVDRNIPELAEAVRLAFQNLDGIAVDMRRLVRDAWRRLRKVLLHETAKFVETVNDEWAVRITSYLRTLEQGEKPVVRVVTEQRLAWEELPKEVRAQALSNGLHDSEFDVTKTRDQLLSEAL</sequence>
<accession>A0A5D0TRT7</accession>
<dbReference type="Proteomes" id="UP000322634">
    <property type="component" value="Unassembled WGS sequence"/>
</dbReference>
<dbReference type="RefSeq" id="WP_148354508.1">
    <property type="nucleotide sequence ID" value="NZ_JBHSBF010000032.1"/>
</dbReference>
<reference evidence="1 2" key="1">
    <citation type="submission" date="2019-08" db="EMBL/GenBank/DDBJ databases">
        <title>Actinomadura sp. nov. CYP1-5 isolated from mountain soil.</title>
        <authorList>
            <person name="Songsumanus A."/>
            <person name="Kuncharoen N."/>
            <person name="Kudo T."/>
            <person name="Yuki M."/>
            <person name="Igarashi Y."/>
            <person name="Tanasupawat S."/>
        </authorList>
    </citation>
    <scope>NUCLEOTIDE SEQUENCE [LARGE SCALE GENOMIC DNA]</scope>
    <source>
        <strain evidence="1 2">GKU157</strain>
    </source>
</reference>
<dbReference type="AlphaFoldDB" id="A0A5D0TRT7"/>
<dbReference type="EMBL" id="VSFF01000015">
    <property type="protein sequence ID" value="TYC08888.1"/>
    <property type="molecule type" value="Genomic_DNA"/>
</dbReference>
<protein>
    <submittedName>
        <fullName evidence="1">Uncharacterized protein</fullName>
    </submittedName>
</protein>
<evidence type="ECO:0000313" key="2">
    <source>
        <dbReference type="Proteomes" id="UP000322634"/>
    </source>
</evidence>
<organism evidence="1 2">
    <name type="scientific">Actinomadura syzygii</name>
    <dbReference type="NCBI Taxonomy" id="1427538"/>
    <lineage>
        <taxon>Bacteria</taxon>
        <taxon>Bacillati</taxon>
        <taxon>Actinomycetota</taxon>
        <taxon>Actinomycetes</taxon>
        <taxon>Streptosporangiales</taxon>
        <taxon>Thermomonosporaceae</taxon>
        <taxon>Actinomadura</taxon>
    </lineage>
</organism>